<dbReference type="Proteomes" id="UP000295096">
    <property type="component" value="Unassembled WGS sequence"/>
</dbReference>
<feature type="transmembrane region" description="Helical" evidence="1">
    <location>
        <begin position="104"/>
        <end position="123"/>
    </location>
</feature>
<keyword evidence="3" id="KW-1185">Reference proteome</keyword>
<proteinExistence type="predicted"/>
<gene>
    <name evidence="2" type="ORF">E2C06_25910</name>
</gene>
<protein>
    <submittedName>
        <fullName evidence="2">ABC transporter</fullName>
    </submittedName>
</protein>
<keyword evidence="1" id="KW-0812">Transmembrane</keyword>
<dbReference type="RefSeq" id="WP_133291482.1">
    <property type="nucleotide sequence ID" value="NZ_SMSJ01000056.1"/>
</dbReference>
<dbReference type="GO" id="GO:0005886">
    <property type="term" value="C:plasma membrane"/>
    <property type="evidence" value="ECO:0007669"/>
    <property type="project" value="UniProtKB-SubCell"/>
</dbReference>
<accession>A0A4R5Q9N5</accession>
<dbReference type="PANTHER" id="PTHR43471">
    <property type="entry name" value="ABC TRANSPORTER PERMEASE"/>
    <property type="match status" value="1"/>
</dbReference>
<dbReference type="PANTHER" id="PTHR43471:SF3">
    <property type="entry name" value="ABC TRANSPORTER PERMEASE PROTEIN NATB"/>
    <property type="match status" value="1"/>
</dbReference>
<evidence type="ECO:0000313" key="3">
    <source>
        <dbReference type="Proteomes" id="UP000295096"/>
    </source>
</evidence>
<comment type="caution">
    <text evidence="2">The sequence shown here is derived from an EMBL/GenBank/DDBJ whole genome shotgun (WGS) entry which is preliminary data.</text>
</comment>
<evidence type="ECO:0000256" key="1">
    <source>
        <dbReference type="SAM" id="Phobius"/>
    </source>
</evidence>
<keyword evidence="1" id="KW-1133">Transmembrane helix</keyword>
<feature type="transmembrane region" description="Helical" evidence="1">
    <location>
        <begin position="51"/>
        <end position="74"/>
    </location>
</feature>
<feature type="transmembrane region" description="Helical" evidence="1">
    <location>
        <begin position="227"/>
        <end position="245"/>
    </location>
</feature>
<organism evidence="2 3">
    <name type="scientific">Dankookia rubra</name>
    <dbReference type="NCBI Taxonomy" id="1442381"/>
    <lineage>
        <taxon>Bacteria</taxon>
        <taxon>Pseudomonadati</taxon>
        <taxon>Pseudomonadota</taxon>
        <taxon>Alphaproteobacteria</taxon>
        <taxon>Acetobacterales</taxon>
        <taxon>Roseomonadaceae</taxon>
        <taxon>Dankookia</taxon>
    </lineage>
</organism>
<dbReference type="OrthoDB" id="8563307at2"/>
<sequence length="255" mass="25431">MSPSAAIARYEGGEILASPRGLAWLLAAAAVLSSFALLLIGSTELGLLDNAQVVCGMAGLAVALGAVIAAVMGVDAMAGERERGALLPLLATAAPRRSILLGKLGGQALAWAAMVALAAPYLWAVGSTGQNLGMALLGLVLFGTPVVLAAGAGAMALGALLHSARAALVASLITLLLAASPLLLGPSLRQSALGRGFDAVNPFSGAINALDAMIVDGESLLSQGWKLTFAVAWLMVAYAAALGSLQPRAGRDLAT</sequence>
<reference evidence="2 3" key="1">
    <citation type="journal article" date="2016" name="J. Microbiol.">
        <title>Dankookia rubra gen. nov., sp. nov., an alphaproteobacterium isolated from sediment of a shallow stream.</title>
        <authorList>
            <person name="Kim W.H."/>
            <person name="Kim D.H."/>
            <person name="Kang K."/>
            <person name="Ahn T.Y."/>
        </authorList>
    </citation>
    <scope>NUCLEOTIDE SEQUENCE [LARGE SCALE GENOMIC DNA]</scope>
    <source>
        <strain evidence="2 3">JCM30602</strain>
    </source>
</reference>
<feature type="transmembrane region" description="Helical" evidence="1">
    <location>
        <begin position="166"/>
        <end position="184"/>
    </location>
</feature>
<evidence type="ECO:0000313" key="2">
    <source>
        <dbReference type="EMBL" id="TDH59720.1"/>
    </source>
</evidence>
<feature type="transmembrane region" description="Helical" evidence="1">
    <location>
        <begin position="21"/>
        <end position="39"/>
    </location>
</feature>
<dbReference type="EMBL" id="SMSJ01000056">
    <property type="protein sequence ID" value="TDH59720.1"/>
    <property type="molecule type" value="Genomic_DNA"/>
</dbReference>
<dbReference type="Pfam" id="PF12679">
    <property type="entry name" value="ABC2_membrane_2"/>
    <property type="match status" value="1"/>
</dbReference>
<feature type="transmembrane region" description="Helical" evidence="1">
    <location>
        <begin position="135"/>
        <end position="159"/>
    </location>
</feature>
<dbReference type="AlphaFoldDB" id="A0A4R5Q9N5"/>
<keyword evidence="1" id="KW-0472">Membrane</keyword>
<dbReference type="GO" id="GO:0140359">
    <property type="term" value="F:ABC-type transporter activity"/>
    <property type="evidence" value="ECO:0007669"/>
    <property type="project" value="InterPro"/>
</dbReference>
<name>A0A4R5Q9N5_9PROT</name>